<reference evidence="3 4" key="1">
    <citation type="submission" date="2017-12" db="EMBL/GenBank/DDBJ databases">
        <title>Gene loss provides genomic basis for host adaptation in cereal stripe rust fungi.</title>
        <authorList>
            <person name="Xia C."/>
        </authorList>
    </citation>
    <scope>NUCLEOTIDE SEQUENCE [LARGE SCALE GENOMIC DNA]</scope>
    <source>
        <strain evidence="3 4">93TX-2</strain>
    </source>
</reference>
<evidence type="ECO:0000256" key="1">
    <source>
        <dbReference type="SAM" id="MobiDB-lite"/>
    </source>
</evidence>
<dbReference type="OrthoDB" id="76215at2759"/>
<dbReference type="PANTHER" id="PTHR47072:SF4">
    <property type="entry name" value="MYB_SANT-LIKE DOMAIN-CONTAINING PROTEIN"/>
    <property type="match status" value="1"/>
</dbReference>
<feature type="region of interest" description="Disordered" evidence="1">
    <location>
        <begin position="1"/>
        <end position="92"/>
    </location>
</feature>
<protein>
    <recommendedName>
        <fullName evidence="2">Myb/SANT-like domain-containing protein</fullName>
    </recommendedName>
</protein>
<keyword evidence="4" id="KW-1185">Reference proteome</keyword>
<name>A0A2S4WBS7_9BASI</name>
<reference evidence="4" key="3">
    <citation type="journal article" date="2018" name="Mol. Plant Microbe Interact.">
        <title>Genome sequence resources for the wheat stripe rust pathogen (Puccinia striiformis f. sp. tritici) and the barley stripe rust pathogen (Puccinia striiformis f. sp. hordei).</title>
        <authorList>
            <person name="Xia C."/>
            <person name="Wang M."/>
            <person name="Yin C."/>
            <person name="Cornejo O.E."/>
            <person name="Hulbert S.H."/>
            <person name="Chen X."/>
        </authorList>
    </citation>
    <scope>NUCLEOTIDE SEQUENCE [LARGE SCALE GENOMIC DNA]</scope>
    <source>
        <strain evidence="4">93TX-2</strain>
    </source>
</reference>
<dbReference type="EMBL" id="PKSM01000052">
    <property type="protein sequence ID" value="POW19226.1"/>
    <property type="molecule type" value="Genomic_DNA"/>
</dbReference>
<feature type="compositionally biased region" description="Low complexity" evidence="1">
    <location>
        <begin position="242"/>
        <end position="254"/>
    </location>
</feature>
<evidence type="ECO:0000313" key="4">
    <source>
        <dbReference type="Proteomes" id="UP000238274"/>
    </source>
</evidence>
<evidence type="ECO:0000313" key="3">
    <source>
        <dbReference type="EMBL" id="POW19226.1"/>
    </source>
</evidence>
<gene>
    <name evidence="3" type="ORF">PSHT_04894</name>
</gene>
<dbReference type="AlphaFoldDB" id="A0A2S4WBS7"/>
<dbReference type="VEuPathDB" id="FungiDB:PSHT_04894"/>
<comment type="caution">
    <text evidence="3">The sequence shown here is derived from an EMBL/GenBank/DDBJ whole genome shotgun (WGS) entry which is preliminary data.</text>
</comment>
<reference evidence="4" key="2">
    <citation type="journal article" date="2018" name="BMC Genomics">
        <title>Genomic insights into host adaptation between the wheat stripe rust pathogen (Puccinia striiformis f. sp. tritici) and the barley stripe rust pathogen (Puccinia striiformis f. sp. hordei).</title>
        <authorList>
            <person name="Xia C."/>
            <person name="Wang M."/>
            <person name="Yin C."/>
            <person name="Cornejo O.E."/>
            <person name="Hulbert S.H."/>
            <person name="Chen X."/>
        </authorList>
    </citation>
    <scope>NUCLEOTIDE SEQUENCE [LARGE SCALE GENOMIC DNA]</scope>
    <source>
        <strain evidence="4">93TX-2</strain>
    </source>
</reference>
<dbReference type="Proteomes" id="UP000238274">
    <property type="component" value="Unassembled WGS sequence"/>
</dbReference>
<proteinExistence type="predicted"/>
<organism evidence="3 4">
    <name type="scientific">Puccinia striiformis</name>
    <dbReference type="NCBI Taxonomy" id="27350"/>
    <lineage>
        <taxon>Eukaryota</taxon>
        <taxon>Fungi</taxon>
        <taxon>Dikarya</taxon>
        <taxon>Basidiomycota</taxon>
        <taxon>Pucciniomycotina</taxon>
        <taxon>Pucciniomycetes</taxon>
        <taxon>Pucciniales</taxon>
        <taxon>Pucciniaceae</taxon>
        <taxon>Puccinia</taxon>
    </lineage>
</organism>
<dbReference type="PANTHER" id="PTHR47072">
    <property type="match status" value="1"/>
</dbReference>
<dbReference type="VEuPathDB" id="FungiDB:PSTT_11689"/>
<dbReference type="Pfam" id="PF12776">
    <property type="entry name" value="Myb_DNA-bind_3"/>
    <property type="match status" value="1"/>
</dbReference>
<evidence type="ECO:0000259" key="2">
    <source>
        <dbReference type="Pfam" id="PF12776"/>
    </source>
</evidence>
<feature type="compositionally biased region" description="Basic and acidic residues" evidence="1">
    <location>
        <begin position="77"/>
        <end position="92"/>
    </location>
</feature>
<dbReference type="VEuPathDB" id="FungiDB:PSTT_08106"/>
<feature type="region of interest" description="Disordered" evidence="1">
    <location>
        <begin position="228"/>
        <end position="254"/>
    </location>
</feature>
<feature type="compositionally biased region" description="Basic residues" evidence="1">
    <location>
        <begin position="51"/>
        <end position="65"/>
    </location>
</feature>
<sequence length="402" mass="44546">MKSNTIQLDPSLFQLSAEPSKDTSTAAKIQPLTAPAPMKSSSAHKTPVKPTPKKVAAKKVKKKKKNTSDEDVSVAEVKPKEEDEKPEKQGNHIWTKEERITLLSLMLDQVALGKGTDNGNLKGEGWSQVAKEMKAEFGIEFQIEHLKNQKNDLRKIFINTEFLRNQSGFGWDDSTKMITADSDTWDELIRAHPKKKLAKLRLNPIEWYDLGYRLFTGTYAKGKTALRPGELPVSPSDPINESSGNQSGLSGLSANSIKHRQSKWAKKEDTSSDNDAVKVVEPCTRTPAPKRIRGSKYDIFKSGVESIVGAIRETGTVAPDVKPIKADDEEPKPNIEPVKNRLVCQEALDLMASMFLAEVSTHEYVQYITVVESEANAEIFISLASSTNVMVCKAWLDNHLSA</sequence>
<feature type="domain" description="Myb/SANT-like" evidence="2">
    <location>
        <begin position="94"/>
        <end position="187"/>
    </location>
</feature>
<accession>A0A2S4WBS7</accession>
<dbReference type="InterPro" id="IPR024752">
    <property type="entry name" value="Myb/SANT-like_dom"/>
</dbReference>